<proteinExistence type="predicted"/>
<name>A0ABV2CST3_9RHOO</name>
<feature type="chain" id="PRO_5045532202" evidence="1">
    <location>
        <begin position="25"/>
        <end position="151"/>
    </location>
</feature>
<dbReference type="Proteomes" id="UP001548590">
    <property type="component" value="Unassembled WGS sequence"/>
</dbReference>
<keyword evidence="3" id="KW-1185">Reference proteome</keyword>
<keyword evidence="1" id="KW-0732">Signal</keyword>
<accession>A0ABV2CST3</accession>
<sequence length="151" mass="16037">MRGSEVMRALAALAVAGGIQPVFAQEAAAKPSAVLEVKVAPLHSAQGAVRLGLYADPAGFRKEARALRVVELPASPGEVVFRLEGLAPGRYALMAYHDENANGKLDLRLGMFPIEGYGLSRNPKVMGPPAFEDSAFELGAEGGTQQIEMRY</sequence>
<evidence type="ECO:0000256" key="1">
    <source>
        <dbReference type="SAM" id="SignalP"/>
    </source>
</evidence>
<gene>
    <name evidence="2" type="ORF">ABVT11_14160</name>
</gene>
<organism evidence="2 3">
    <name type="scientific">Uliginosibacterium paludis</name>
    <dbReference type="NCBI Taxonomy" id="1615952"/>
    <lineage>
        <taxon>Bacteria</taxon>
        <taxon>Pseudomonadati</taxon>
        <taxon>Pseudomonadota</taxon>
        <taxon>Betaproteobacteria</taxon>
        <taxon>Rhodocyclales</taxon>
        <taxon>Zoogloeaceae</taxon>
        <taxon>Uliginosibacterium</taxon>
    </lineage>
</organism>
<dbReference type="Pfam" id="PF09912">
    <property type="entry name" value="DUF2141"/>
    <property type="match status" value="1"/>
</dbReference>
<evidence type="ECO:0000313" key="2">
    <source>
        <dbReference type="EMBL" id="MET1490978.1"/>
    </source>
</evidence>
<reference evidence="2 3" key="1">
    <citation type="submission" date="2024-07" db="EMBL/GenBank/DDBJ databases">
        <title>Uliginosibacterium paludis KCTC:42655.</title>
        <authorList>
            <person name="Kim M.K."/>
        </authorList>
    </citation>
    <scope>NUCLEOTIDE SEQUENCE [LARGE SCALE GENOMIC DNA]</scope>
    <source>
        <strain evidence="2 3">KCTC 42655</strain>
    </source>
</reference>
<dbReference type="EMBL" id="JBEWLZ010000008">
    <property type="protein sequence ID" value="MET1490978.1"/>
    <property type="molecule type" value="Genomic_DNA"/>
</dbReference>
<protein>
    <submittedName>
        <fullName evidence="2">DUF2141 domain-containing protein</fullName>
    </submittedName>
</protein>
<feature type="signal peptide" evidence="1">
    <location>
        <begin position="1"/>
        <end position="24"/>
    </location>
</feature>
<evidence type="ECO:0000313" key="3">
    <source>
        <dbReference type="Proteomes" id="UP001548590"/>
    </source>
</evidence>
<dbReference type="RefSeq" id="WP_345930139.1">
    <property type="nucleotide sequence ID" value="NZ_JBDIVF010000014.1"/>
</dbReference>
<dbReference type="InterPro" id="IPR018673">
    <property type="entry name" value="DUF2141"/>
</dbReference>
<comment type="caution">
    <text evidence="2">The sequence shown here is derived from an EMBL/GenBank/DDBJ whole genome shotgun (WGS) entry which is preliminary data.</text>
</comment>